<proteinExistence type="predicted"/>
<sequence length="253" mass="29429">MEQKKNTLVEWLPDFFRHWPKNGFQADGAEKHCLNIDPDRLADFFSRLSGPLELVQHRSLVFDPWDIAGLKRKEVRHTAVLAWLLDPYESHGFKRLPMHVLLQSIRKIGRTDIPENFHRHCQVQVETPPRGDNANRIDIEIDADNFYLLIEVKIDACEQENQISRYCLDARQRAGQRPWAVVFLTPHGGKPLTIGTEFSAKDVPCLAWRHLARDLESALQSEYRHIVVAENPSPMRQMAAHATFCFIKRMRKF</sequence>
<dbReference type="EMBL" id="JAEOXF010000011">
    <property type="protein sequence ID" value="MBK4726818.1"/>
    <property type="molecule type" value="Genomic_DNA"/>
</dbReference>
<organism evidence="1 2">
    <name type="scientific">Enterobacter agglomerans</name>
    <name type="common">Erwinia herbicola</name>
    <name type="synonym">Pantoea agglomerans</name>
    <dbReference type="NCBI Taxonomy" id="549"/>
    <lineage>
        <taxon>Bacteria</taxon>
        <taxon>Pseudomonadati</taxon>
        <taxon>Pseudomonadota</taxon>
        <taxon>Gammaproteobacteria</taxon>
        <taxon>Enterobacterales</taxon>
        <taxon>Erwiniaceae</taxon>
        <taxon>Pantoea</taxon>
        <taxon>Pantoea agglomerans group</taxon>
    </lineage>
</organism>
<gene>
    <name evidence="1" type="ORF">JJL49_16415</name>
</gene>
<accession>A0ACC5RQG2</accession>
<evidence type="ECO:0000313" key="2">
    <source>
        <dbReference type="Proteomes" id="UP000633731"/>
    </source>
</evidence>
<evidence type="ECO:0000313" key="1">
    <source>
        <dbReference type="EMBL" id="MBK4726818.1"/>
    </source>
</evidence>
<reference evidence="1" key="1">
    <citation type="submission" date="2021-01" db="EMBL/GenBank/DDBJ databases">
        <title>Draft genome of Pantoea agglomerans Eh 335.</title>
        <authorList>
            <person name="Emsley S.A."/>
            <person name="Oline D.K."/>
            <person name="Saw J.H."/>
            <person name="Ushijima B."/>
            <person name="Videau P."/>
            <person name="Koyack M.J."/>
        </authorList>
    </citation>
    <scope>NUCLEOTIDE SEQUENCE</scope>
    <source>
        <strain evidence="1">Eh 335</strain>
    </source>
</reference>
<comment type="caution">
    <text evidence="1">The sequence shown here is derived from an EMBL/GenBank/DDBJ whole genome shotgun (WGS) entry which is preliminary data.</text>
</comment>
<dbReference type="Proteomes" id="UP000633731">
    <property type="component" value="Unassembled WGS sequence"/>
</dbReference>
<keyword evidence="2" id="KW-1185">Reference proteome</keyword>
<name>A0ACC5RQG2_ENTAG</name>
<protein>
    <submittedName>
        <fullName evidence="1">PD-(D/E)XK nuclease family protein</fullName>
    </submittedName>
</protein>